<dbReference type="InterPro" id="IPR051695">
    <property type="entry name" value="Phosphoglycerate_Mutase"/>
</dbReference>
<evidence type="ECO:0000313" key="5">
    <source>
        <dbReference type="Proteomes" id="UP001139263"/>
    </source>
</evidence>
<dbReference type="InterPro" id="IPR013078">
    <property type="entry name" value="His_Pase_superF_clade-1"/>
</dbReference>
<dbReference type="PANTHER" id="PTHR46517:SF1">
    <property type="entry name" value="FRUCTOSE-2,6-BISPHOSPHATASE TIGAR"/>
    <property type="match status" value="1"/>
</dbReference>
<feature type="binding site" evidence="3">
    <location>
        <position position="59"/>
    </location>
    <ligand>
        <name>substrate</name>
    </ligand>
</feature>
<dbReference type="GO" id="GO:0005829">
    <property type="term" value="C:cytosol"/>
    <property type="evidence" value="ECO:0007669"/>
    <property type="project" value="TreeGrafter"/>
</dbReference>
<comment type="caution">
    <text evidence="4">The sequence shown here is derived from an EMBL/GenBank/DDBJ whole genome shotgun (WGS) entry which is preliminary data.</text>
</comment>
<evidence type="ECO:0000313" key="4">
    <source>
        <dbReference type="EMBL" id="MCI0182771.1"/>
    </source>
</evidence>
<dbReference type="GO" id="GO:0004331">
    <property type="term" value="F:fructose-2,6-bisphosphate 2-phosphatase activity"/>
    <property type="evidence" value="ECO:0007669"/>
    <property type="project" value="TreeGrafter"/>
</dbReference>
<dbReference type="GO" id="GO:0043755">
    <property type="term" value="F:alpha-ribazole phosphatase activity"/>
    <property type="evidence" value="ECO:0007669"/>
    <property type="project" value="UniProtKB-EC"/>
</dbReference>
<feature type="active site" description="Tele-phosphohistidine intermediate" evidence="2">
    <location>
        <position position="10"/>
    </location>
</feature>
<evidence type="ECO:0000256" key="1">
    <source>
        <dbReference type="ARBA" id="ARBA00022801"/>
    </source>
</evidence>
<evidence type="ECO:0000256" key="3">
    <source>
        <dbReference type="PIRSR" id="PIRSR613078-2"/>
    </source>
</evidence>
<evidence type="ECO:0000256" key="2">
    <source>
        <dbReference type="PIRSR" id="PIRSR613078-1"/>
    </source>
</evidence>
<dbReference type="EC" id="3.1.3.73" evidence="4"/>
<dbReference type="SMART" id="SM00855">
    <property type="entry name" value="PGAM"/>
    <property type="match status" value="1"/>
</dbReference>
<dbReference type="GO" id="GO:0043456">
    <property type="term" value="P:regulation of pentose-phosphate shunt"/>
    <property type="evidence" value="ECO:0007669"/>
    <property type="project" value="TreeGrafter"/>
</dbReference>
<dbReference type="AlphaFoldDB" id="A0A9X2AE42"/>
<dbReference type="Gene3D" id="3.40.50.1240">
    <property type="entry name" value="Phosphoglycerate mutase-like"/>
    <property type="match status" value="1"/>
</dbReference>
<dbReference type="GO" id="GO:0045820">
    <property type="term" value="P:negative regulation of glycolytic process"/>
    <property type="evidence" value="ECO:0007669"/>
    <property type="project" value="TreeGrafter"/>
</dbReference>
<sequence length="201" mass="22846">MPSHVIFVRHAQTVDNVQKRYLGHRDSPLSALGKWQEERILDLLYTETIDAVFGSDLLRAASLAQRIAHDHHVKAQLTPDLREMNFGVFEGLTYAEVMSRYSECATAFYDDSLHMAPPSGETGLQVLSRVLRFVKEQFFLSIRDHTELTQTVVVVTHGGPLRLLLATLMYNDPTRHWEINVDHGSIVRCAVSDKNEWSVCL</sequence>
<feature type="active site" description="Proton donor/acceptor" evidence="2">
    <location>
        <position position="83"/>
    </location>
</feature>
<feature type="binding site" evidence="3">
    <location>
        <begin position="9"/>
        <end position="16"/>
    </location>
    <ligand>
        <name>substrate</name>
    </ligand>
</feature>
<gene>
    <name evidence="4" type="primary">cobC</name>
    <name evidence="4" type="ORF">MM817_01040</name>
</gene>
<protein>
    <submittedName>
        <fullName evidence="4">Adenosylcobalamin/alpha-ribazole phosphatase</fullName>
        <ecNumber evidence="4">3.1.3.73</ecNumber>
    </submittedName>
</protein>
<proteinExistence type="predicted"/>
<keyword evidence="5" id="KW-1185">Reference proteome</keyword>
<dbReference type="InterPro" id="IPR029033">
    <property type="entry name" value="His_PPase_superfam"/>
</dbReference>
<name>A0A9X2AE42_9BACL</name>
<dbReference type="Pfam" id="PF00300">
    <property type="entry name" value="His_Phos_1"/>
    <property type="match status" value="1"/>
</dbReference>
<dbReference type="RefSeq" id="WP_241712379.1">
    <property type="nucleotide sequence ID" value="NZ_JALBUF010000002.1"/>
</dbReference>
<accession>A0A9X2AE42</accession>
<organism evidence="4 5">
    <name type="scientific">Sulfoacidibacillus ferrooxidans</name>
    <dbReference type="NCBI Taxonomy" id="2005001"/>
    <lineage>
        <taxon>Bacteria</taxon>
        <taxon>Bacillati</taxon>
        <taxon>Bacillota</taxon>
        <taxon>Bacilli</taxon>
        <taxon>Bacillales</taxon>
        <taxon>Alicyclobacillaceae</taxon>
        <taxon>Sulfoacidibacillus</taxon>
    </lineage>
</organism>
<dbReference type="CDD" id="cd07067">
    <property type="entry name" value="HP_PGM_like"/>
    <property type="match status" value="1"/>
</dbReference>
<dbReference type="PANTHER" id="PTHR46517">
    <property type="entry name" value="FRUCTOSE-2,6-BISPHOSPHATASE TIGAR"/>
    <property type="match status" value="1"/>
</dbReference>
<dbReference type="PIRSF" id="PIRSF000709">
    <property type="entry name" value="6PFK_2-Ptase"/>
    <property type="match status" value="1"/>
</dbReference>
<keyword evidence="1 4" id="KW-0378">Hydrolase</keyword>
<dbReference type="Proteomes" id="UP001139263">
    <property type="component" value="Unassembled WGS sequence"/>
</dbReference>
<dbReference type="SUPFAM" id="SSF53254">
    <property type="entry name" value="Phosphoglycerate mutase-like"/>
    <property type="match status" value="1"/>
</dbReference>
<reference evidence="4" key="1">
    <citation type="submission" date="2022-03" db="EMBL/GenBank/DDBJ databases">
        <title>Draft Genome Sequence of Firmicute Strain S0AB, a Heterotrophic Iron/Sulfur-Oxidizing Extreme Acidophile.</title>
        <authorList>
            <person name="Vergara E."/>
            <person name="Pakostova E."/>
            <person name="Johnson D.B."/>
            <person name="Holmes D.S."/>
        </authorList>
    </citation>
    <scope>NUCLEOTIDE SEQUENCE</scope>
    <source>
        <strain evidence="4">S0AB</strain>
    </source>
</reference>
<dbReference type="EMBL" id="JALBUF010000002">
    <property type="protein sequence ID" value="MCI0182771.1"/>
    <property type="molecule type" value="Genomic_DNA"/>
</dbReference>